<accession>A0A0E0USL7</accession>
<dbReference type="CDD" id="cd04301">
    <property type="entry name" value="NAT_SF"/>
    <property type="match status" value="1"/>
</dbReference>
<protein>
    <submittedName>
        <fullName evidence="2">Putative acetyltransferases putative blasticidin S-acetyltransferase</fullName>
    </submittedName>
</protein>
<evidence type="ECO:0000259" key="1">
    <source>
        <dbReference type="PROSITE" id="PS51186"/>
    </source>
</evidence>
<dbReference type="AlphaFoldDB" id="A0A0E0USL7"/>
<name>A0A0E0USL7_LISMM</name>
<keyword evidence="2" id="KW-0808">Transferase</keyword>
<dbReference type="GO" id="GO:0016747">
    <property type="term" value="F:acyltransferase activity, transferring groups other than amino-acyl groups"/>
    <property type="evidence" value="ECO:0007669"/>
    <property type="project" value="InterPro"/>
</dbReference>
<dbReference type="Pfam" id="PF00583">
    <property type="entry name" value="Acetyltransf_1"/>
    <property type="match status" value="1"/>
</dbReference>
<dbReference type="InterPro" id="IPR016181">
    <property type="entry name" value="Acyl_CoA_acyltransferase"/>
</dbReference>
<reference evidence="2 3" key="1">
    <citation type="journal article" date="2011" name="J. Bacteriol.">
        <title>Genome sequence of the nonpathogenic Listeria monocytogenes serovar 4a strain M7.</title>
        <authorList>
            <person name="Chen J."/>
            <person name="Xia Y."/>
            <person name="Cheng C."/>
            <person name="Fang C."/>
            <person name="Shan Y."/>
            <person name="Jin G."/>
            <person name="Fang W."/>
        </authorList>
    </citation>
    <scope>NUCLEOTIDE SEQUENCE [LARGE SCALE GENOMIC DNA]</scope>
    <source>
        <strain evidence="2 3">M7</strain>
    </source>
</reference>
<proteinExistence type="predicted"/>
<dbReference type="KEGG" id="lmq:LMM7_0421"/>
<evidence type="ECO:0000313" key="2">
    <source>
        <dbReference type="EMBL" id="AEH91427.1"/>
    </source>
</evidence>
<evidence type="ECO:0000313" key="3">
    <source>
        <dbReference type="Proteomes" id="UP000000486"/>
    </source>
</evidence>
<dbReference type="Proteomes" id="UP000000486">
    <property type="component" value="Chromosome"/>
</dbReference>
<dbReference type="HOGENOM" id="CLU_115862_1_0_9"/>
<dbReference type="EMBL" id="CP002816">
    <property type="protein sequence ID" value="AEH91427.1"/>
    <property type="molecule type" value="Genomic_DNA"/>
</dbReference>
<dbReference type="PATRIC" id="fig|1030009.3.peg.413"/>
<sequence>MEYKIKEISLEELEPRVIEGLLEHKERLGYDIPKSDAVHIGFAALNESGEIVGGVTAKISYGELHVSLLSVDQNTQGSGVGSELMAQIERYGRANNCHHISLTTFSYQAPEFYKKCGFTELGRVKDFPIKGEEKFFFIKYL</sequence>
<gene>
    <name evidence="2" type="ordered locus">LMM7_0421</name>
</gene>
<dbReference type="RefSeq" id="WP_012581973.1">
    <property type="nucleotide sequence ID" value="NC_017537.1"/>
</dbReference>
<dbReference type="SUPFAM" id="SSF55729">
    <property type="entry name" value="Acyl-CoA N-acyltransferases (Nat)"/>
    <property type="match status" value="1"/>
</dbReference>
<feature type="domain" description="N-acetyltransferase" evidence="1">
    <location>
        <begin position="1"/>
        <end position="141"/>
    </location>
</feature>
<dbReference type="Gene3D" id="3.40.630.30">
    <property type="match status" value="1"/>
</dbReference>
<dbReference type="InterPro" id="IPR000182">
    <property type="entry name" value="GNAT_dom"/>
</dbReference>
<dbReference type="PROSITE" id="PS51186">
    <property type="entry name" value="GNAT"/>
    <property type="match status" value="1"/>
</dbReference>
<organism evidence="2 3">
    <name type="scientific">Listeria monocytogenes serotype 4a (strain M7)</name>
    <dbReference type="NCBI Taxonomy" id="1030009"/>
    <lineage>
        <taxon>Bacteria</taxon>
        <taxon>Bacillati</taxon>
        <taxon>Bacillota</taxon>
        <taxon>Bacilli</taxon>
        <taxon>Bacillales</taxon>
        <taxon>Listeriaceae</taxon>
        <taxon>Listeria</taxon>
    </lineage>
</organism>